<keyword evidence="3" id="KW-1185">Reference proteome</keyword>
<dbReference type="EMBL" id="AP014629">
    <property type="protein sequence ID" value="BAP28933.1"/>
    <property type="molecule type" value="Genomic_DNA"/>
</dbReference>
<dbReference type="RefSeq" id="YP_009126665.1">
    <property type="nucleotide sequence ID" value="NC_026611.1"/>
</dbReference>
<proteinExistence type="predicted"/>
<sequence length="280" mass="31732">MSRIATDWAWGLNLTPPQKLLMLSLADRADEYHCCYPSIQRLVNDTGLDRKTIGKWINRMIESGMIHDTGERKGPTKRVRVLQLNVGFECTQKRDDSKTGNDPKIGILNDPKIGILNDPKIGTQNQSLEPNIESNIKPSTSENSDESSDGCRNEIQITRPDAAIQRGTKWGTSEDLRCAEWLFSVVQSISSTAKKPNYASWANDIRLMRESDGRTHKEIATLFKWACDDDFWKGNVLCPATLRKKWTQLDIKRQKLASGKPAERPKVDLTNTDWIYGVQL</sequence>
<evidence type="ECO:0000313" key="3">
    <source>
        <dbReference type="Proteomes" id="UP000202039"/>
    </source>
</evidence>
<evidence type="ECO:0000313" key="2">
    <source>
        <dbReference type="EMBL" id="BAP28933.1"/>
    </source>
</evidence>
<name>A0A077KB11_9CAUD</name>
<feature type="compositionally biased region" description="Polar residues" evidence="1">
    <location>
        <begin position="122"/>
        <end position="142"/>
    </location>
</feature>
<evidence type="ECO:0000256" key="1">
    <source>
        <dbReference type="SAM" id="MobiDB-lite"/>
    </source>
</evidence>
<dbReference type="OrthoDB" id="4785at10239"/>
<feature type="region of interest" description="Disordered" evidence="1">
    <location>
        <begin position="119"/>
        <end position="158"/>
    </location>
</feature>
<organism evidence="2 3">
    <name type="scientific">Edwardsiella phage GF-2</name>
    <dbReference type="NCBI Taxonomy" id="1537091"/>
    <lineage>
        <taxon>Viruses</taxon>
        <taxon>Duplodnaviria</taxon>
        <taxon>Heunggongvirae</taxon>
        <taxon>Uroviricota</taxon>
        <taxon>Caudoviricetes</taxon>
        <taxon>Gofduovirus</taxon>
        <taxon>Gofduovirus GF2</taxon>
    </lineage>
</organism>
<dbReference type="KEGG" id="vg:23681484"/>
<reference evidence="2 3" key="1">
    <citation type="journal article" date="2015" name="Arch. Virol.">
        <title>Full-genome sequence of a novel myovirus, GF-2, infecting Edwardsiella tarda: comparison with other Edwardsiella myoviral genomes.</title>
        <authorList>
            <person name="Yasuike M."/>
            <person name="Nishiki I."/>
            <person name="Iwasaki Y."/>
            <person name="Nakamura Y."/>
            <person name="Fujiwara A."/>
            <person name="Sugaya E."/>
            <person name="Kawato Y."/>
            <person name="Nagai S."/>
            <person name="Kobayashi T."/>
            <person name="Ototake M."/>
            <person name="Nakai T."/>
        </authorList>
    </citation>
    <scope>NUCLEOTIDE SEQUENCE [LARGE SCALE GENOMIC DNA]</scope>
</reference>
<dbReference type="GeneID" id="23681484"/>
<protein>
    <submittedName>
        <fullName evidence="2">Putative DNA replication protein O</fullName>
    </submittedName>
</protein>
<dbReference type="Proteomes" id="UP000202039">
    <property type="component" value="Segment"/>
</dbReference>
<dbReference type="Pfam" id="PF13730">
    <property type="entry name" value="HTH_36"/>
    <property type="match status" value="1"/>
</dbReference>
<accession>A0A077KB11</accession>